<evidence type="ECO:0000256" key="3">
    <source>
        <dbReference type="ARBA" id="ARBA00023004"/>
    </source>
</evidence>
<dbReference type="InterPro" id="IPR042243">
    <property type="entry name" value="HypD_1"/>
</dbReference>
<dbReference type="Gene3D" id="6.10.20.100">
    <property type="match status" value="1"/>
</dbReference>
<protein>
    <submittedName>
        <fullName evidence="4">Hydrogenase formation protein HypD</fullName>
    </submittedName>
</protein>
<dbReference type="PANTHER" id="PTHR30149">
    <property type="entry name" value="HYDROGENASE PROTEIN ASSEMBLY PROTEIN HYPD"/>
    <property type="match status" value="1"/>
</dbReference>
<dbReference type="Proteomes" id="UP000229681">
    <property type="component" value="Unassembled WGS sequence"/>
</dbReference>
<keyword evidence="3" id="KW-0408">Iron</keyword>
<dbReference type="EMBL" id="PGTM01000088">
    <property type="protein sequence ID" value="PJF36005.1"/>
    <property type="molecule type" value="Genomic_DNA"/>
</dbReference>
<dbReference type="InterPro" id="IPR002780">
    <property type="entry name" value="Hyd_form_HypD"/>
</dbReference>
<sequence>MRYIDEYRDAEAVHKYAALLAKLVRRSWTLMEVCGGQTHAILRFGIDELLPPQITLLHGPGCPVCVTPLELIDKALEIAAQPNVIFTSFGDMLRVPGSHGDLLSCKARGADVRMVYSPLDALKLAQANPEKQVVFFAVGFETTAPANAMAVYQAHKLGITNFSILVSHVLVPPAIEAILSAEGNRVQAFLAAGHVCAVMGYTEYEPLARKYGVPFVVTGFEPLDIMQGVYMAVKQLEEGRAEVENQYARAVTREGNTHAIALIREVFEVVPRKWRGIGEIPASGLALRAGYAAFDAEKRFGVASYTAQESSECLSGLILQGAKKPNECPAFGTRCTPEHPLGATMVSSEGACAAYYRYRLHNVGQAEAT</sequence>
<dbReference type="PANTHER" id="PTHR30149:SF0">
    <property type="entry name" value="HYDROGENASE MATURATION FACTOR HYPD"/>
    <property type="match status" value="1"/>
</dbReference>
<dbReference type="Pfam" id="PF01924">
    <property type="entry name" value="HypD"/>
    <property type="match status" value="1"/>
</dbReference>
<dbReference type="GO" id="GO:0070025">
    <property type="term" value="F:carbon monoxide binding"/>
    <property type="evidence" value="ECO:0007669"/>
    <property type="project" value="TreeGrafter"/>
</dbReference>
<dbReference type="GO" id="GO:0005506">
    <property type="term" value="F:iron ion binding"/>
    <property type="evidence" value="ECO:0007669"/>
    <property type="project" value="TreeGrafter"/>
</dbReference>
<comment type="caution">
    <text evidence="4">The sequence shown here is derived from an EMBL/GenBank/DDBJ whole genome shotgun (WGS) entry which is preliminary data.</text>
</comment>
<proteinExistence type="inferred from homology"/>
<dbReference type="GO" id="GO:0051604">
    <property type="term" value="P:protein maturation"/>
    <property type="evidence" value="ECO:0007669"/>
    <property type="project" value="TreeGrafter"/>
</dbReference>
<accession>A0A2M8PEN5</accession>
<evidence type="ECO:0000313" key="5">
    <source>
        <dbReference type="Proteomes" id="UP000229681"/>
    </source>
</evidence>
<reference evidence="4 5" key="1">
    <citation type="submission" date="2017-11" db="EMBL/GenBank/DDBJ databases">
        <title>Evolution of Phototrophy in the Chloroflexi Phylum Driven by Horizontal Gene Transfer.</title>
        <authorList>
            <person name="Ward L.M."/>
            <person name="Hemp J."/>
            <person name="Shih P.M."/>
            <person name="Mcglynn S.E."/>
            <person name="Fischer W."/>
        </authorList>
    </citation>
    <scope>NUCLEOTIDE SEQUENCE [LARGE SCALE GENOMIC DNA]</scope>
    <source>
        <strain evidence="4">JP3_13</strain>
    </source>
</reference>
<dbReference type="AlphaFoldDB" id="A0A2M8PEN5"/>
<dbReference type="Gene3D" id="3.40.50.11740">
    <property type="entry name" value="HypD, alpha/beta domain 2"/>
    <property type="match status" value="2"/>
</dbReference>
<evidence type="ECO:0000256" key="2">
    <source>
        <dbReference type="ARBA" id="ARBA00022723"/>
    </source>
</evidence>
<gene>
    <name evidence="4" type="ORF">CUN49_07670</name>
</gene>
<dbReference type="NCBIfam" id="TIGR00075">
    <property type="entry name" value="hypD"/>
    <property type="match status" value="1"/>
</dbReference>
<dbReference type="PIRSF" id="PIRSF005622">
    <property type="entry name" value="Hydrgn_mat_hypD"/>
    <property type="match status" value="1"/>
</dbReference>
<dbReference type="GO" id="GO:0051539">
    <property type="term" value="F:4 iron, 4 sulfur cluster binding"/>
    <property type="evidence" value="ECO:0007669"/>
    <property type="project" value="TreeGrafter"/>
</dbReference>
<comment type="similarity">
    <text evidence="1">Belongs to the HypD family.</text>
</comment>
<evidence type="ECO:0000313" key="4">
    <source>
        <dbReference type="EMBL" id="PJF36005.1"/>
    </source>
</evidence>
<evidence type="ECO:0000256" key="1">
    <source>
        <dbReference type="ARBA" id="ARBA00007888"/>
    </source>
</evidence>
<keyword evidence="2" id="KW-0479">Metal-binding</keyword>
<organism evidence="4 5">
    <name type="scientific">Candidatus Thermofonsia Clade 1 bacterium</name>
    <dbReference type="NCBI Taxonomy" id="2364210"/>
    <lineage>
        <taxon>Bacteria</taxon>
        <taxon>Bacillati</taxon>
        <taxon>Chloroflexota</taxon>
        <taxon>Candidatus Thermofontia</taxon>
        <taxon>Candidatus Thermofonsia Clade 1</taxon>
    </lineage>
</organism>
<dbReference type="InterPro" id="IPR042244">
    <property type="entry name" value="HypD_2_sf"/>
</dbReference>
<name>A0A2M8PEN5_9CHLR</name>